<evidence type="ECO:0000313" key="1">
    <source>
        <dbReference type="EMBL" id="MCY0791826.1"/>
    </source>
</evidence>
<comment type="caution">
    <text evidence="1">The sequence shown here is derived from an EMBL/GenBank/DDBJ whole genome shotgun (WGS) entry which is preliminary data.</text>
</comment>
<organism evidence="1 2">
    <name type="scientific">Morganella morganii</name>
    <name type="common">Proteus morganii</name>
    <dbReference type="NCBI Taxonomy" id="582"/>
    <lineage>
        <taxon>Bacteria</taxon>
        <taxon>Pseudomonadati</taxon>
        <taxon>Pseudomonadota</taxon>
        <taxon>Gammaproteobacteria</taxon>
        <taxon>Enterobacterales</taxon>
        <taxon>Morganellaceae</taxon>
        <taxon>Morganella</taxon>
    </lineage>
</organism>
<reference evidence="1" key="1">
    <citation type="submission" date="2022-08" db="EMBL/GenBank/DDBJ databases">
        <authorList>
            <person name="Dale J.L."/>
        </authorList>
    </citation>
    <scope>NUCLEOTIDE SEQUENCE</scope>
    <source>
        <strain evidence="1">2022EL-00758</strain>
    </source>
</reference>
<dbReference type="EMBL" id="JAPNMI010000015">
    <property type="protein sequence ID" value="MCY0791826.1"/>
    <property type="molecule type" value="Genomic_DNA"/>
</dbReference>
<gene>
    <name evidence="1" type="ORF">N0392_19350</name>
</gene>
<dbReference type="AlphaFoldDB" id="A0A9Q4CTP1"/>
<proteinExistence type="predicted"/>
<evidence type="ECO:0000313" key="2">
    <source>
        <dbReference type="Proteomes" id="UP001076655"/>
    </source>
</evidence>
<protein>
    <submittedName>
        <fullName evidence="1">Uncharacterized protein</fullName>
    </submittedName>
</protein>
<dbReference type="RefSeq" id="WP_171819806.1">
    <property type="nucleotide sequence ID" value="NZ_BRRE01000012.1"/>
</dbReference>
<accession>A0A9Q4CTP1</accession>
<name>A0A9Q4CTP1_MORMO</name>
<sequence length="47" mass="5426">MIYEQTTKKNTEIDYAAIKAEKNVMLRRFLLAKKKAEQSGQVVTKPI</sequence>
<dbReference type="Proteomes" id="UP001076655">
    <property type="component" value="Unassembled WGS sequence"/>
</dbReference>